<sequence>MVRMWPLSSFSVCRPPCSGGGAATSPLLLRHALLVLRWCDSGSSLIPPPLDLYGDRIELLLRHLPFSDHPPRPPMPQSPTSKYNLYLSGAYPNPNPRPIGESDGPKAAERRRTSMLLFHRSDIFKRCGPLTLTYGHKVIFGNSILKDHVWYSFSRFSKAIFSFSC</sequence>
<dbReference type="AlphaFoldDB" id="C4J2D4"/>
<dbReference type="KEGG" id="zma:103654159"/>
<evidence type="ECO:0000313" key="1">
    <source>
        <dbReference type="EMBL" id="ACR35334.1"/>
    </source>
</evidence>
<accession>C4J2D4</accession>
<reference evidence="1" key="1">
    <citation type="journal article" date="2009" name="PLoS Genet.">
        <title>Sequencing, mapping, and analysis of 27,455 maize full-length cDNAs.</title>
        <authorList>
            <person name="Soderlund C."/>
            <person name="Descour A."/>
            <person name="Kudrna D."/>
            <person name="Bomhoff M."/>
            <person name="Boyd L."/>
            <person name="Currie J."/>
            <person name="Angelova A."/>
            <person name="Collura K."/>
            <person name="Wissotski M."/>
            <person name="Ashley E."/>
            <person name="Morrow D."/>
            <person name="Fernandes J."/>
            <person name="Walbot V."/>
            <person name="Yu Y."/>
        </authorList>
    </citation>
    <scope>NUCLEOTIDE SEQUENCE</scope>
    <source>
        <strain evidence="1">B73</strain>
    </source>
</reference>
<dbReference type="EMBL" id="BT084981">
    <property type="protein sequence ID" value="ACR35334.1"/>
    <property type="molecule type" value="mRNA"/>
</dbReference>
<protein>
    <submittedName>
        <fullName evidence="1">Uncharacterized protein</fullName>
    </submittedName>
</protein>
<proteinExistence type="evidence at transcript level"/>
<name>C4J2D4_MAIZE</name>
<organism evidence="1">
    <name type="scientific">Zea mays</name>
    <name type="common">Maize</name>
    <dbReference type="NCBI Taxonomy" id="4577"/>
    <lineage>
        <taxon>Eukaryota</taxon>
        <taxon>Viridiplantae</taxon>
        <taxon>Streptophyta</taxon>
        <taxon>Embryophyta</taxon>
        <taxon>Tracheophyta</taxon>
        <taxon>Spermatophyta</taxon>
        <taxon>Magnoliopsida</taxon>
        <taxon>Liliopsida</taxon>
        <taxon>Poales</taxon>
        <taxon>Poaceae</taxon>
        <taxon>PACMAD clade</taxon>
        <taxon>Panicoideae</taxon>
        <taxon>Andropogonodae</taxon>
        <taxon>Andropogoneae</taxon>
        <taxon>Tripsacinae</taxon>
        <taxon>Zea</taxon>
    </lineage>
</organism>
<dbReference type="HOGENOM" id="CLU_1613242_0_0_1"/>
<dbReference type="GeneID" id="103654159"/>
<dbReference type="RefSeq" id="NP_001288392.1">
    <property type="nucleotide sequence ID" value="NM_001301463.1"/>
</dbReference>